<proteinExistence type="predicted"/>
<dbReference type="CDD" id="cd01948">
    <property type="entry name" value="EAL"/>
    <property type="match status" value="1"/>
</dbReference>
<dbReference type="Pfam" id="PF00563">
    <property type="entry name" value="EAL"/>
    <property type="match status" value="1"/>
</dbReference>
<dbReference type="InterPro" id="IPR029787">
    <property type="entry name" value="Nucleotide_cyclase"/>
</dbReference>
<dbReference type="Gene3D" id="3.30.70.270">
    <property type="match status" value="1"/>
</dbReference>
<dbReference type="InterPro" id="IPR035965">
    <property type="entry name" value="PAS-like_dom_sf"/>
</dbReference>
<dbReference type="Pfam" id="PF00989">
    <property type="entry name" value="PAS"/>
    <property type="match status" value="1"/>
</dbReference>
<dbReference type="PROSITE" id="PS50112">
    <property type="entry name" value="PAS"/>
    <property type="match status" value="1"/>
</dbReference>
<dbReference type="Gene3D" id="3.30.450.20">
    <property type="entry name" value="PAS domain"/>
    <property type="match status" value="2"/>
</dbReference>
<organism evidence="4 5">
    <name type="scientific">Inhella inkyongensis</name>
    <dbReference type="NCBI Taxonomy" id="392593"/>
    <lineage>
        <taxon>Bacteria</taxon>
        <taxon>Pseudomonadati</taxon>
        <taxon>Pseudomonadota</taxon>
        <taxon>Betaproteobacteria</taxon>
        <taxon>Burkholderiales</taxon>
        <taxon>Sphaerotilaceae</taxon>
        <taxon>Inhella</taxon>
    </lineage>
</organism>
<sequence>MGLPIEADLAEFYAVIDSEDRVSVRSAVEAAQAQGGRINRRFKLIGGPAAGQWARLTALATPEALEGALTDLPGEGSRMDHWRDSEQRFRHAFDQTPTTAVQGYDRQRRVIYWNAASEALYGWSRFEAMGRQLEDLIIPPPMRDAVVALHTAWVERDEAIPAAELELLHKDGHAVPVFSSHVMLRNGWGDPEMYCIDVDLRAQRQAAVEGRQREQQLRLISQASRVGWWEWHAETDSLSWSAELGQCFGHPEAGQIQRQALLQALPLESRRQLEGIWQRLNQGMGALDAELRHHGPGGERHFLLHVEAADPEKGQSRTGTLMDITESKDAASRIDRLVHFDPVTGLPNRLLMRERLEEAIARAANMGVKVLVGCLGLDQFRLVNESFGMAAGDTLLNGCAERLRNRLRGQDLVVRLNGDQFGVVLEGVRDAEEAETLGSMLLGLFRQPFSLGDQEHFLGASLGLTLYPEDGEGAEGLMQHAETALHRAKEYGRGLHQFFRAEMNERSLERVQLLNHLRRAMPQRELSLHLQPQVRLSDRTVLGAEALLRWNSAALGPVGPDRFIPLAEETGLIEPIGDWVLAQCCELLQDWQAQGHSRLRLAANLSGRQFRNAELVLRLARELERCGVPGSALEVEVTESVLLEREGRTREMLFALKDLGVSLAIDDFGTGYSSLSYLRRFPVDVLKVDRSFIHDLGQGADHDALVRAIAGMAHALKLTVVAEGVETAEQAAFLTALGCEVGQGWLFGRPVAPAEFKQRYLTPAGGSL</sequence>
<dbReference type="NCBIfam" id="TIGR00254">
    <property type="entry name" value="GGDEF"/>
    <property type="match status" value="1"/>
</dbReference>
<keyword evidence="5" id="KW-1185">Reference proteome</keyword>
<dbReference type="CDD" id="cd01949">
    <property type="entry name" value="GGDEF"/>
    <property type="match status" value="1"/>
</dbReference>
<dbReference type="PROSITE" id="PS50883">
    <property type="entry name" value="EAL"/>
    <property type="match status" value="1"/>
</dbReference>
<dbReference type="PANTHER" id="PTHR44757:SF2">
    <property type="entry name" value="BIOFILM ARCHITECTURE MAINTENANCE PROTEIN MBAA"/>
    <property type="match status" value="1"/>
</dbReference>
<accession>A0A840S3R6</accession>
<protein>
    <submittedName>
        <fullName evidence="4">Diguanylate cyclase (GGDEF)-like protein/PAS domain S-box-containing protein</fullName>
    </submittedName>
</protein>
<evidence type="ECO:0000259" key="3">
    <source>
        <dbReference type="PROSITE" id="PS50887"/>
    </source>
</evidence>
<evidence type="ECO:0000313" key="4">
    <source>
        <dbReference type="EMBL" id="MBB5204088.1"/>
    </source>
</evidence>
<dbReference type="RefSeq" id="WP_184044695.1">
    <property type="nucleotide sequence ID" value="NZ_JACHHO010000001.1"/>
</dbReference>
<dbReference type="Gene3D" id="3.20.20.450">
    <property type="entry name" value="EAL domain"/>
    <property type="match status" value="1"/>
</dbReference>
<dbReference type="SMART" id="SM00091">
    <property type="entry name" value="PAS"/>
    <property type="match status" value="2"/>
</dbReference>
<gene>
    <name evidence="4" type="ORF">HNQ51_001381</name>
</gene>
<comment type="caution">
    <text evidence="4">The sequence shown here is derived from an EMBL/GenBank/DDBJ whole genome shotgun (WGS) entry which is preliminary data.</text>
</comment>
<dbReference type="GO" id="GO:0006355">
    <property type="term" value="P:regulation of DNA-templated transcription"/>
    <property type="evidence" value="ECO:0007669"/>
    <property type="project" value="InterPro"/>
</dbReference>
<dbReference type="SUPFAM" id="SSF55785">
    <property type="entry name" value="PYP-like sensor domain (PAS domain)"/>
    <property type="match status" value="2"/>
</dbReference>
<feature type="domain" description="EAL" evidence="2">
    <location>
        <begin position="510"/>
        <end position="764"/>
    </location>
</feature>
<dbReference type="FunFam" id="3.20.20.450:FF:000001">
    <property type="entry name" value="Cyclic di-GMP phosphodiesterase yahA"/>
    <property type="match status" value="1"/>
</dbReference>
<dbReference type="NCBIfam" id="TIGR00229">
    <property type="entry name" value="sensory_box"/>
    <property type="match status" value="1"/>
</dbReference>
<evidence type="ECO:0000259" key="1">
    <source>
        <dbReference type="PROSITE" id="PS50112"/>
    </source>
</evidence>
<dbReference type="InterPro" id="IPR001633">
    <property type="entry name" value="EAL_dom"/>
</dbReference>
<dbReference type="InterPro" id="IPR000160">
    <property type="entry name" value="GGDEF_dom"/>
</dbReference>
<dbReference type="SUPFAM" id="SSF55073">
    <property type="entry name" value="Nucleotide cyclase"/>
    <property type="match status" value="1"/>
</dbReference>
<dbReference type="PROSITE" id="PS50887">
    <property type="entry name" value="GGDEF"/>
    <property type="match status" value="1"/>
</dbReference>
<dbReference type="InterPro" id="IPR013767">
    <property type="entry name" value="PAS_fold"/>
</dbReference>
<dbReference type="AlphaFoldDB" id="A0A840S3R6"/>
<dbReference type="CDD" id="cd00130">
    <property type="entry name" value="PAS"/>
    <property type="match status" value="1"/>
</dbReference>
<feature type="domain" description="PAS" evidence="1">
    <location>
        <begin position="85"/>
        <end position="139"/>
    </location>
</feature>
<dbReference type="InterPro" id="IPR000014">
    <property type="entry name" value="PAS"/>
</dbReference>
<dbReference type="InterPro" id="IPR035919">
    <property type="entry name" value="EAL_sf"/>
</dbReference>
<feature type="domain" description="GGDEF" evidence="3">
    <location>
        <begin position="368"/>
        <end position="501"/>
    </location>
</feature>
<dbReference type="Pfam" id="PF00990">
    <property type="entry name" value="GGDEF"/>
    <property type="match status" value="1"/>
</dbReference>
<name>A0A840S3R6_9BURK</name>
<dbReference type="PANTHER" id="PTHR44757">
    <property type="entry name" value="DIGUANYLATE CYCLASE DGCP"/>
    <property type="match status" value="1"/>
</dbReference>
<evidence type="ECO:0000259" key="2">
    <source>
        <dbReference type="PROSITE" id="PS50883"/>
    </source>
</evidence>
<dbReference type="SUPFAM" id="SSF141868">
    <property type="entry name" value="EAL domain-like"/>
    <property type="match status" value="1"/>
</dbReference>
<dbReference type="InterPro" id="IPR043128">
    <property type="entry name" value="Rev_trsase/Diguanyl_cyclase"/>
</dbReference>
<reference evidence="4 5" key="1">
    <citation type="submission" date="2020-08" db="EMBL/GenBank/DDBJ databases">
        <title>Genomic Encyclopedia of Type Strains, Phase IV (KMG-IV): sequencing the most valuable type-strain genomes for metagenomic binning, comparative biology and taxonomic classification.</title>
        <authorList>
            <person name="Goeker M."/>
        </authorList>
    </citation>
    <scope>NUCLEOTIDE SEQUENCE [LARGE SCALE GENOMIC DNA]</scope>
    <source>
        <strain evidence="4 5">DSM 23958</strain>
    </source>
</reference>
<dbReference type="Proteomes" id="UP000554837">
    <property type="component" value="Unassembled WGS sequence"/>
</dbReference>
<dbReference type="SMART" id="SM00267">
    <property type="entry name" value="GGDEF"/>
    <property type="match status" value="1"/>
</dbReference>
<dbReference type="InterPro" id="IPR052155">
    <property type="entry name" value="Biofilm_reg_signaling"/>
</dbReference>
<evidence type="ECO:0000313" key="5">
    <source>
        <dbReference type="Proteomes" id="UP000554837"/>
    </source>
</evidence>
<dbReference type="EMBL" id="JACHHO010000001">
    <property type="protein sequence ID" value="MBB5204088.1"/>
    <property type="molecule type" value="Genomic_DNA"/>
</dbReference>
<dbReference type="SMART" id="SM00052">
    <property type="entry name" value="EAL"/>
    <property type="match status" value="1"/>
</dbReference>